<protein>
    <submittedName>
        <fullName evidence="1">Uncharacterized protein</fullName>
    </submittedName>
</protein>
<evidence type="ECO:0000313" key="1">
    <source>
        <dbReference type="EMBL" id="STQ42513.1"/>
    </source>
</evidence>
<dbReference type="Proteomes" id="UP000254304">
    <property type="component" value="Unassembled WGS sequence"/>
</dbReference>
<dbReference type="EMBL" id="UGGO01000001">
    <property type="protein sequence ID" value="STQ42513.1"/>
    <property type="molecule type" value="Genomic_DNA"/>
</dbReference>
<evidence type="ECO:0000313" key="2">
    <source>
        <dbReference type="Proteomes" id="UP000254304"/>
    </source>
</evidence>
<accession>A0A377N655</accession>
<dbReference type="AlphaFoldDB" id="A0A377N655"/>
<gene>
    <name evidence="1" type="ORF">NCTC12157_00168</name>
</gene>
<organism evidence="1 2">
    <name type="scientific">Ewingella americana</name>
    <dbReference type="NCBI Taxonomy" id="41202"/>
    <lineage>
        <taxon>Bacteria</taxon>
        <taxon>Pseudomonadati</taxon>
        <taxon>Pseudomonadota</taxon>
        <taxon>Gammaproteobacteria</taxon>
        <taxon>Enterobacterales</taxon>
        <taxon>Yersiniaceae</taxon>
        <taxon>Ewingella</taxon>
    </lineage>
</organism>
<proteinExistence type="predicted"/>
<name>A0A377N655_9GAMM</name>
<sequence length="38" mass="4447">MPQVGCTSPRKILFYKVDKYVGFLRANNNPQHIGDYYL</sequence>
<reference evidence="1 2" key="1">
    <citation type="submission" date="2018-06" db="EMBL/GenBank/DDBJ databases">
        <authorList>
            <consortium name="Pathogen Informatics"/>
            <person name="Doyle S."/>
        </authorList>
    </citation>
    <scope>NUCLEOTIDE SEQUENCE [LARGE SCALE GENOMIC DNA]</scope>
    <source>
        <strain evidence="1 2">NCTC12157</strain>
    </source>
</reference>